<protein>
    <submittedName>
        <fullName evidence="2">Uncharacterized protein</fullName>
    </submittedName>
</protein>
<proteinExistence type="predicted"/>
<dbReference type="Proteomes" id="UP000706039">
    <property type="component" value="Unassembled WGS sequence"/>
</dbReference>
<dbReference type="RefSeq" id="WP_222992889.1">
    <property type="nucleotide sequence ID" value="NZ_JAINVV010000013.1"/>
</dbReference>
<sequence>MIDNFSLALTHGLLLLMAWRLLFRADLDSEPPPPPDEVPIPKFGEKQSSGKRFGA</sequence>
<gene>
    <name evidence="2" type="ORF">K7G82_26050</name>
</gene>
<keyword evidence="3" id="KW-1185">Reference proteome</keyword>
<accession>A0ABS7PWQ7</accession>
<comment type="caution">
    <text evidence="2">The sequence shown here is derived from an EMBL/GenBank/DDBJ whole genome shotgun (WGS) entry which is preliminary data.</text>
</comment>
<name>A0ABS7PWQ7_9SPHN</name>
<reference evidence="2 3" key="1">
    <citation type="submission" date="2021-08" db="EMBL/GenBank/DDBJ databases">
        <authorList>
            <person name="Tuo L."/>
        </authorList>
    </citation>
    <scope>NUCLEOTIDE SEQUENCE [LARGE SCALE GENOMIC DNA]</scope>
    <source>
        <strain evidence="2 3">JCM 31229</strain>
    </source>
</reference>
<organism evidence="2 3">
    <name type="scientific">Sphingomonas colocasiae</name>
    <dbReference type="NCBI Taxonomy" id="1848973"/>
    <lineage>
        <taxon>Bacteria</taxon>
        <taxon>Pseudomonadati</taxon>
        <taxon>Pseudomonadota</taxon>
        <taxon>Alphaproteobacteria</taxon>
        <taxon>Sphingomonadales</taxon>
        <taxon>Sphingomonadaceae</taxon>
        <taxon>Sphingomonas</taxon>
    </lineage>
</organism>
<feature type="region of interest" description="Disordered" evidence="1">
    <location>
        <begin position="30"/>
        <end position="55"/>
    </location>
</feature>
<dbReference type="EMBL" id="JAINVV010000013">
    <property type="protein sequence ID" value="MBY8825792.1"/>
    <property type="molecule type" value="Genomic_DNA"/>
</dbReference>
<evidence type="ECO:0000256" key="1">
    <source>
        <dbReference type="SAM" id="MobiDB-lite"/>
    </source>
</evidence>
<evidence type="ECO:0000313" key="2">
    <source>
        <dbReference type="EMBL" id="MBY8825792.1"/>
    </source>
</evidence>
<evidence type="ECO:0000313" key="3">
    <source>
        <dbReference type="Proteomes" id="UP000706039"/>
    </source>
</evidence>